<dbReference type="STRING" id="1873176.BFN67_14155"/>
<keyword evidence="1" id="KW-0732">Signal</keyword>
<dbReference type="Pfam" id="PF12951">
    <property type="entry name" value="PATR"/>
    <property type="match status" value="19"/>
</dbReference>
<dbReference type="SMART" id="SM00869">
    <property type="entry name" value="Autotransporter"/>
    <property type="match status" value="1"/>
</dbReference>
<dbReference type="NCBIfam" id="TIGR01414">
    <property type="entry name" value="autotrans_barl"/>
    <property type="match status" value="1"/>
</dbReference>
<dbReference type="CDD" id="cd01344">
    <property type="entry name" value="PL2_Passenger_AT"/>
    <property type="match status" value="1"/>
</dbReference>
<gene>
    <name evidence="4" type="ORF">BFN67_14155</name>
</gene>
<proteinExistence type="predicted"/>
<dbReference type="PANTHER" id="PTHR35037">
    <property type="entry name" value="C-TERMINAL REGION OF AIDA-LIKE PROTEIN"/>
    <property type="match status" value="1"/>
</dbReference>
<comment type="caution">
    <text evidence="4">The sequence shown here is derived from an EMBL/GenBank/DDBJ whole genome shotgun (WGS) entry which is preliminary data.</text>
</comment>
<dbReference type="Proteomes" id="UP000191905">
    <property type="component" value="Unassembled WGS sequence"/>
</dbReference>
<evidence type="ECO:0000256" key="2">
    <source>
        <dbReference type="SAM" id="MobiDB-lite"/>
    </source>
</evidence>
<dbReference type="PROSITE" id="PS51208">
    <property type="entry name" value="AUTOTRANSPORTER"/>
    <property type="match status" value="1"/>
</dbReference>
<name>A0A1V8RTP2_9HYPH</name>
<dbReference type="Gene3D" id="2.40.128.130">
    <property type="entry name" value="Autotransporter beta-domain"/>
    <property type="match status" value="1"/>
</dbReference>
<dbReference type="Gene3D" id="2.160.20.20">
    <property type="match status" value="2"/>
</dbReference>
<sequence>MGSHDVRWWFRTLRGGRMTKWKGEVASYAPNIAEIAAHLAGRSLALAVATGLAAGAAAAADRYWDPNGTAANRGGSGDWNLTSSSWSPSGDGVSGPYSGWDNNSLDRAFFGGTGGTVTLTSPITLGGITFDAAGYTLTGGTLNLAGSTPTIATLGNTTSASIESIIAGTSGLTKTGTGTLNLSGANTFTGDIFLNNGTLILNGDAALGAAANRIVTSNGTSLTSAGALAASRVVDLSGGLTDLSGAGVGSARFTGAGGIIAREDVSLTNDANDFTGQATLNVNGDAYFTSVGNIGEASSLGAGSAANEPVRFTARNQFVDSLHYIGDGDSSNRDWEFTYSGGTSGAVFLNNGTGALTLTGDISTNILADRLMVFAAQDADLNLLGEISSGTDVTMDFRGGGTNRTIALGEANTYSGATVVGTAGLGATGPVTVRAGALADTGVSSSFGTGAAGGITLLNGSVVSYTGSGSSSNRDWTIGGEGAPGGSILNDGSGALALSGAIDFEAVADNNLALGGSYGGTNTLSGIISGTGSLKSSGSGTWVLSGANTYTGAIVVDGGTLRAGNASAFGRTTGVTVNDGTLDLDGFDLTTPTLAGTGGTISLGSGTLSVDGDVDTSYAGVIAGSGGLASAGAGTLTLGGANSYTGDTSIGGGGLTLDFSASGAPATNIISSASTLNMAGGRLDLTGAGGATNSQSFDGLNITAGSNRIAATSGAGGSLSVDFGTITRTGGLVDFTLPTNGNFTTDSASLGGWATVNGSDYAKVVGGVITGFEAADYSAKDDAGNWLSGEVISDAGGAADTPFFGTLSGSQQLAGLKYAAAADSTVNIGAGQTVGVDGTIIVASSVGASNQTISGGSLAGATGSGTLGILQNGAGNFTIASEIVDNGGATGFTKGGSGLVTLTGTNSYTGVTTLSGGTLEIGSIANGGSASSIGASTADASNLVLESGALRYTGASTSTDRGFTLVNGGASRTIDVAAGGADLTFQGLVTGANDAGFTKAGAGTLTLANAGNDYAGVTMVSGGKLSVNTLADGGAASGIGAASNDSANIVLAGGTLDFTGGTTSTDRGFTLGAGGGGIGVEAAGTVLTMTGTAVGSGGLRKEGDGTLVLAGINTYTGTTVVNGGTLRAGSSQAFGSETNNILVNASGTLDLGGYDMTAGALRGAGTVDLGAATLTTSGGVGTFTGRMTGTGGFTRGADGFAQTMNGCNNDYTGATTIKGSLSVDCLADGGSDSSIGASSSDAANLVFENGTLGYTGDTVTTDRGFTLQEGNGTISVAQAATTLDFTGQVVGAGRLVKGGDGTLVLSGNNTYAGGTQLIGGILRANSSNAFGSLSGASFNGEAGILLDLNGFDAAFTYLNGGNAAGGDIALGGAILTIGGPIGSADFGGDITGNGSLVMKGANRQGLSGCGSDYTGSTTINSGTLEVKCLNDGGLASSIGASSADAGNLVLNGGRLSYIGTGSSTDRQLTLGASADSALVAGGTGAVSFTNTAPITFATANSAQTLRLTGDNTDDNSIAAEIADNGSGVTSLIKSGGGTWILTNSASTYTGVTTIEGGVLGVDKLADGGLASSLGASSADASNLIIGNGSTLRYTGTGDSTNRLFTLAAGTTVIESAGTGAIVFTDTGPVTLAGDDQNRTIALGGTNTGDNTLAGSIGDAGNGVTILAKNNSGTWVLTGNNTYSGTTVINDGTLVLGNGGTTGSILSDTINLGTFAFNRSDSYSYSGLISGSGGISQIGSGTTTLTSANSYKGTTSVTGGTLLINGDQSAATGLTSVASGGTLGGTGILGGDVDLTGGGTLTPGSNGVGELAINGDLALGSASILDYQFGQADVVGGPLNDLVSVGGDLTLDGTINVSVSPGGSFDIGLYRIASYDGALTDNGLTAGTIPSGGVVVDTSIDGQINLINTDGQLLNIWDGAAGPKFDGVINGGDGVWQSSAGNNNWVEATGELNAPYSDGSFAIFSAASGTVTIDSDLGAVSASGMQFASDGYRINGDPLTLAGPQATIRVGDGSTVGKGFSATIASQLTGASGLVKTDLGTLILTAANSYTGDTAIKGGTLSVSSDANLGAAGGALSLDGGTLQTTADLTTNRMVTFDGDGALLTDAGTTLTLDNTVSGSGALTKDGAGTLILAADGSYTGGTAITAGTLQLGDGGTGGVVGGDVVNDGTLAFNRSDSVAFGGMISGSGSVTQIGTGTTILTADNSYTGGTTIAGGTLQLGNGGTSGSIAGDVVNDGALAFNRSDELTFDGLISGSGSVDQIGTGTAILTAANSYAGATNVDAGTLLINGDQSAATGATGVASGAALGGIGIIGGSVTVVDGATLAPGSNGVGTLTINGDLSLAGDASTLAYDFGRSNVVGGPLNDLAEVGGDLTLDGTINVNLSPGGSFDAGIYRVISYGGALTDNGLDVGIMPAGSTSAVQTSVAGQVNLVNTAGLTLNFWDGDAGPKFDGAVDGGDGVWQNNTGNDDWTDIDGVVNAPYADDTFAVFSATSGTVTVDNSLGQVSASGLQFASDGYTITGDALELTGPQATIRVGDGTASGADYSAEIAAQLTGASELVKADLGTLILTGDNSYTGGTAVSNGTLLVNGDQSVASGLTSVGSATLGGTGIIGGDVTVAAGGTITPGSNGAGTLTINGNMTLDGGSTLAMEFGEANVEGGALNDLINVGGDLILDGTIDVAESVGGDFGAGVYRVINYGGALTDNGLDIGLMPNGSPAVVQTAIAGQVNLVTSSGMLMNFWDGEAGPKFDGVINGGDGVWQVAGGRNNWTDDAGALNAAYQNGGFAVFGGESGTVTIDNSLGQITASGMQFATNGYTITGDAVELVGAQATIRVGDGTVAGGNFTATIASELSGASELVKSDAGTLILAGTNSYSGGTSITGGTLQVAADTALGGKAGGLSFNGGALRTTADMTSDRSIGLTGDGTVLTDAATTFTWNGLLSGAGALTKDGAGTLVFTADNNGYSGSSQIKGGTLAVDGILGGEVDIAAGGRLEGNGQVDDVTNAGVMGPGRSIGTLTVAGDYVGDGGVLEIETTLGGDNSPTDLLVVEGDTSGTTAVNVINRGGLGAQTRDGIKIIDIGGDSDGSFALKGDYLFEGEQAVVAGAYGYRLYKNGIVDTADGDWYLRSTLLDPQEPGEPEPPLYQPGVPVYEGYAAAMQQLSKLGTMQQRIGNRVWGKRTRDDATNGAQGTDAKEDRGAAGNGVWARIEAAHADFKPAQSTSRATYDTSVWKLQTGVDGLLAENDAGRFIGGVFVQYGTVSSNVRSPYGIGGIDTTGYGLGATLTWYGQDGFYADAQAQVTWFDSDLSSATAGKRLVNGNNGIGYGLSIEAGQHIALSGAWSLTPQVQLAYSSVSFDDFTDAFGADVSLDRSQSLVGRFGMAANHDFEWRGANGQINRSHLYGIANLYYEFAGKSRVMVSDVSFASRNDRLYGGLGVGGTLNWADDKYAIYGEAQVNTSLENMGDNNAIGGSVGFRMRW</sequence>
<reference evidence="4 5" key="1">
    <citation type="journal article" date="2016" name="Int. J. Syst. Evol. Microbiol.">
        <title>Pseudaminobacter manganicus sp. nov., isolated from sludge of a manganese mine.</title>
        <authorList>
            <person name="Li J."/>
            <person name="Huang J."/>
            <person name="Liao S."/>
            <person name="Wang G."/>
        </authorList>
    </citation>
    <scope>NUCLEOTIDE SEQUENCE [LARGE SCALE GENOMIC DNA]</scope>
    <source>
        <strain evidence="4 5">JH-7</strain>
    </source>
</reference>
<protein>
    <submittedName>
        <fullName evidence="4">Autotransporter outer membrane beta-barrel domain-containing protein</fullName>
    </submittedName>
</protein>
<evidence type="ECO:0000259" key="3">
    <source>
        <dbReference type="PROSITE" id="PS51208"/>
    </source>
</evidence>
<dbReference type="InterPro" id="IPR051551">
    <property type="entry name" value="Autotransporter_adhesion"/>
</dbReference>
<evidence type="ECO:0000313" key="5">
    <source>
        <dbReference type="Proteomes" id="UP000191905"/>
    </source>
</evidence>
<feature type="domain" description="Autotransporter" evidence="3">
    <location>
        <begin position="3196"/>
        <end position="3478"/>
    </location>
</feature>
<dbReference type="NCBIfam" id="TIGR02601">
    <property type="entry name" value="autotrns_rpt"/>
    <property type="match status" value="17"/>
</dbReference>
<dbReference type="InterPro" id="IPR012332">
    <property type="entry name" value="Autotransporter_pectin_lyase_C"/>
</dbReference>
<dbReference type="GO" id="GO:0019867">
    <property type="term" value="C:outer membrane"/>
    <property type="evidence" value="ECO:0007669"/>
    <property type="project" value="InterPro"/>
</dbReference>
<dbReference type="InterPro" id="IPR006315">
    <property type="entry name" value="OM_autotransptr_brl_dom"/>
</dbReference>
<dbReference type="InterPro" id="IPR011050">
    <property type="entry name" value="Pectin_lyase_fold/virulence"/>
</dbReference>
<feature type="region of interest" description="Disordered" evidence="2">
    <location>
        <begin position="3176"/>
        <end position="3198"/>
    </location>
</feature>
<accession>A0A1V8RTP2</accession>
<dbReference type="EMBL" id="MDET01000007">
    <property type="protein sequence ID" value="OQM76557.1"/>
    <property type="molecule type" value="Genomic_DNA"/>
</dbReference>
<dbReference type="SUPFAM" id="SSF51126">
    <property type="entry name" value="Pectin lyase-like"/>
    <property type="match status" value="8"/>
</dbReference>
<evidence type="ECO:0000256" key="1">
    <source>
        <dbReference type="ARBA" id="ARBA00022729"/>
    </source>
</evidence>
<dbReference type="InterPro" id="IPR036709">
    <property type="entry name" value="Autotransporte_beta_dom_sf"/>
</dbReference>
<dbReference type="InterPro" id="IPR013425">
    <property type="entry name" value="Autotrns_rpt"/>
</dbReference>
<dbReference type="InterPro" id="IPR043990">
    <property type="entry name" value="AC_1"/>
</dbReference>
<dbReference type="Pfam" id="PF18883">
    <property type="entry name" value="AC_1"/>
    <property type="match status" value="1"/>
</dbReference>
<dbReference type="SUPFAM" id="SSF103515">
    <property type="entry name" value="Autotransporter"/>
    <property type="match status" value="1"/>
</dbReference>
<organism evidence="4 5">
    <name type="scientific">Manganibacter manganicus</name>
    <dbReference type="NCBI Taxonomy" id="1873176"/>
    <lineage>
        <taxon>Bacteria</taxon>
        <taxon>Pseudomonadati</taxon>
        <taxon>Pseudomonadota</taxon>
        <taxon>Alphaproteobacteria</taxon>
        <taxon>Hyphomicrobiales</taxon>
        <taxon>Phyllobacteriaceae</taxon>
        <taxon>Manganibacter</taxon>
    </lineage>
</organism>
<evidence type="ECO:0000313" key="4">
    <source>
        <dbReference type="EMBL" id="OQM76557.1"/>
    </source>
</evidence>
<dbReference type="PANTHER" id="PTHR35037:SF3">
    <property type="entry name" value="C-TERMINAL REGION OF AIDA-LIKE PROTEIN"/>
    <property type="match status" value="1"/>
</dbReference>
<keyword evidence="5" id="KW-1185">Reference proteome</keyword>
<dbReference type="InterPro" id="IPR005546">
    <property type="entry name" value="Autotransporte_beta"/>
</dbReference>